<evidence type="ECO:0000256" key="2">
    <source>
        <dbReference type="ARBA" id="ARBA00022643"/>
    </source>
</evidence>
<dbReference type="KEGG" id="mev:Metev_0516"/>
<reference evidence="5 6" key="1">
    <citation type="submission" date="2010-06" db="EMBL/GenBank/DDBJ databases">
        <title>Complete sequence chromosome of Methanohalobium evestigatum Z-7303.</title>
        <authorList>
            <consortium name="US DOE Joint Genome Institute"/>
            <person name="Lucas S."/>
            <person name="Copeland A."/>
            <person name="Lapidus A."/>
            <person name="Cheng J.-F."/>
            <person name="Bruce D."/>
            <person name="Goodwin L."/>
            <person name="Pitluck S."/>
            <person name="Saunders E."/>
            <person name="Detter J.C."/>
            <person name="Han C."/>
            <person name="Tapia R."/>
            <person name="Land M."/>
            <person name="Hauser L."/>
            <person name="Kyrpides N."/>
            <person name="Mikhailova N."/>
            <person name="Sieprawska-Lupa M."/>
            <person name="Whitman W.B."/>
            <person name="Anderson I."/>
            <person name="Woyke T."/>
        </authorList>
    </citation>
    <scope>NUCLEOTIDE SEQUENCE [LARGE SCALE GENOMIC DNA]</scope>
    <source>
        <strain evidence="6">ATCC BAA-1072 / DSM 3721 / NBRC 107634 / OCM 161 / Z-7303</strain>
    </source>
</reference>
<protein>
    <submittedName>
        <fullName evidence="5">Nitroreductase</fullName>
    </submittedName>
</protein>
<proteinExistence type="predicted"/>
<dbReference type="Gene3D" id="3.40.109.10">
    <property type="entry name" value="NADH Oxidase"/>
    <property type="match status" value="1"/>
</dbReference>
<accession>D7E886</accession>
<dbReference type="SUPFAM" id="SSF55469">
    <property type="entry name" value="FMN-dependent nitroreductase-like"/>
    <property type="match status" value="1"/>
</dbReference>
<sequence>MAEENIEENPVIEAIKSRRSVRDYIDKQVSEDTVNQVIDAGIHAPTALGLQPWNFVVISGKDIIKEISDHIKPMVQEHLKDSTEQLAKDLKEKMKNKDFNLFYDAPILVLVMHNRDDKLADYDCALCAENMMLAAHSLGLGSCWIGAGAFIQQSPELLDDLDIPHDFEIVAPIILGYPRSTPSPIDRCEPMVSWIYKKKD</sequence>
<dbReference type="PANTHER" id="PTHR23026">
    <property type="entry name" value="NADPH NITROREDUCTASE"/>
    <property type="match status" value="1"/>
</dbReference>
<keyword evidence="2" id="KW-0288">FMN</keyword>
<dbReference type="GO" id="GO:0016491">
    <property type="term" value="F:oxidoreductase activity"/>
    <property type="evidence" value="ECO:0007669"/>
    <property type="project" value="UniProtKB-KW"/>
</dbReference>
<dbReference type="AlphaFoldDB" id="D7E886"/>
<dbReference type="PANTHER" id="PTHR23026:SF90">
    <property type="entry name" value="IODOTYROSINE DEIODINASE 1"/>
    <property type="match status" value="1"/>
</dbReference>
<dbReference type="STRING" id="644295.Metev_0516"/>
<feature type="domain" description="Nitroreductase" evidence="4">
    <location>
        <begin position="15"/>
        <end position="177"/>
    </location>
</feature>
<name>D7E886_METEZ</name>
<dbReference type="CDD" id="cd02136">
    <property type="entry name" value="PnbA_NfnB-like"/>
    <property type="match status" value="1"/>
</dbReference>
<dbReference type="HOGENOM" id="CLU_070764_7_0_2"/>
<dbReference type="RefSeq" id="WP_013193996.1">
    <property type="nucleotide sequence ID" value="NC_014253.1"/>
</dbReference>
<keyword evidence="3" id="KW-0560">Oxidoreductase</keyword>
<organism evidence="5 6">
    <name type="scientific">Methanohalobium evestigatum (strain ATCC BAA-1072 / DSM 3721 / NBRC 107634 / OCM 161 / Z-7303)</name>
    <dbReference type="NCBI Taxonomy" id="644295"/>
    <lineage>
        <taxon>Archaea</taxon>
        <taxon>Methanobacteriati</taxon>
        <taxon>Methanobacteriota</taxon>
        <taxon>Stenosarchaea group</taxon>
        <taxon>Methanomicrobia</taxon>
        <taxon>Methanosarcinales</taxon>
        <taxon>Methanosarcinaceae</taxon>
        <taxon>Methanohalobium</taxon>
    </lineage>
</organism>
<evidence type="ECO:0000313" key="6">
    <source>
        <dbReference type="Proteomes" id="UP000000391"/>
    </source>
</evidence>
<dbReference type="InterPro" id="IPR029479">
    <property type="entry name" value="Nitroreductase"/>
</dbReference>
<gene>
    <name evidence="5" type="ordered locus">Metev_0516</name>
</gene>
<evidence type="ECO:0000313" key="5">
    <source>
        <dbReference type="EMBL" id="ADI73428.1"/>
    </source>
</evidence>
<keyword evidence="6" id="KW-1185">Reference proteome</keyword>
<evidence type="ECO:0000259" key="4">
    <source>
        <dbReference type="Pfam" id="PF00881"/>
    </source>
</evidence>
<dbReference type="Proteomes" id="UP000000391">
    <property type="component" value="Chromosome"/>
</dbReference>
<keyword evidence="1" id="KW-0285">Flavoprotein</keyword>
<dbReference type="GeneID" id="9346137"/>
<evidence type="ECO:0000256" key="1">
    <source>
        <dbReference type="ARBA" id="ARBA00022630"/>
    </source>
</evidence>
<dbReference type="EMBL" id="CP002069">
    <property type="protein sequence ID" value="ADI73428.1"/>
    <property type="molecule type" value="Genomic_DNA"/>
</dbReference>
<dbReference type="Pfam" id="PF00881">
    <property type="entry name" value="Nitroreductase"/>
    <property type="match status" value="1"/>
</dbReference>
<dbReference type="OrthoDB" id="105365at2157"/>
<evidence type="ECO:0000256" key="3">
    <source>
        <dbReference type="ARBA" id="ARBA00023002"/>
    </source>
</evidence>
<dbReference type="InterPro" id="IPR050627">
    <property type="entry name" value="Nitroreductase/BluB"/>
</dbReference>
<dbReference type="InterPro" id="IPR000415">
    <property type="entry name" value="Nitroreductase-like"/>
</dbReference>